<dbReference type="InterPro" id="IPR036396">
    <property type="entry name" value="Cyt_P450_sf"/>
</dbReference>
<sequence>MEAFPSVTWSWDVKRGRKAERDLLLYVVKLDVFIFLPWIVQWVFQNRRKRFLKLHQNKGDRTKKLTDEEMIGLCSEFLDAGTDTTSTTL</sequence>
<evidence type="ECO:0000256" key="1">
    <source>
        <dbReference type="SAM" id="Phobius"/>
    </source>
</evidence>
<dbReference type="OrthoDB" id="1733772at2759"/>
<keyword evidence="1" id="KW-0812">Transmembrane</keyword>
<dbReference type="GO" id="GO:0016705">
    <property type="term" value="F:oxidoreductase activity, acting on paired donors, with incorporation or reduction of molecular oxygen"/>
    <property type="evidence" value="ECO:0007669"/>
    <property type="project" value="InterPro"/>
</dbReference>
<name>A0A843UP43_COLES</name>
<dbReference type="GO" id="GO:0020037">
    <property type="term" value="F:heme binding"/>
    <property type="evidence" value="ECO:0007669"/>
    <property type="project" value="InterPro"/>
</dbReference>
<dbReference type="GO" id="GO:0005506">
    <property type="term" value="F:iron ion binding"/>
    <property type="evidence" value="ECO:0007669"/>
    <property type="project" value="InterPro"/>
</dbReference>
<evidence type="ECO:0000313" key="3">
    <source>
        <dbReference type="Proteomes" id="UP000652761"/>
    </source>
</evidence>
<gene>
    <name evidence="2" type="ORF">Taro_016566</name>
</gene>
<keyword evidence="3" id="KW-1185">Reference proteome</keyword>
<feature type="transmembrane region" description="Helical" evidence="1">
    <location>
        <begin position="23"/>
        <end position="44"/>
    </location>
</feature>
<keyword evidence="1" id="KW-1133">Transmembrane helix</keyword>
<dbReference type="EMBL" id="NMUH01000737">
    <property type="protein sequence ID" value="MQL84066.1"/>
    <property type="molecule type" value="Genomic_DNA"/>
</dbReference>
<evidence type="ECO:0000313" key="2">
    <source>
        <dbReference type="EMBL" id="MQL84066.1"/>
    </source>
</evidence>
<comment type="caution">
    <text evidence="2">The sequence shown here is derived from an EMBL/GenBank/DDBJ whole genome shotgun (WGS) entry which is preliminary data.</text>
</comment>
<keyword evidence="1" id="KW-0472">Membrane</keyword>
<reference evidence="2" key="1">
    <citation type="submission" date="2017-07" db="EMBL/GenBank/DDBJ databases">
        <title>Taro Niue Genome Assembly and Annotation.</title>
        <authorList>
            <person name="Atibalentja N."/>
            <person name="Keating K."/>
            <person name="Fields C.J."/>
        </authorList>
    </citation>
    <scope>NUCLEOTIDE SEQUENCE</scope>
    <source>
        <strain evidence="2">Niue_2</strain>
        <tissue evidence="2">Leaf</tissue>
    </source>
</reference>
<organism evidence="2 3">
    <name type="scientific">Colocasia esculenta</name>
    <name type="common">Wild taro</name>
    <name type="synonym">Arum esculentum</name>
    <dbReference type="NCBI Taxonomy" id="4460"/>
    <lineage>
        <taxon>Eukaryota</taxon>
        <taxon>Viridiplantae</taxon>
        <taxon>Streptophyta</taxon>
        <taxon>Embryophyta</taxon>
        <taxon>Tracheophyta</taxon>
        <taxon>Spermatophyta</taxon>
        <taxon>Magnoliopsida</taxon>
        <taxon>Liliopsida</taxon>
        <taxon>Araceae</taxon>
        <taxon>Aroideae</taxon>
        <taxon>Colocasieae</taxon>
        <taxon>Colocasia</taxon>
    </lineage>
</organism>
<dbReference type="Proteomes" id="UP000652761">
    <property type="component" value="Unassembled WGS sequence"/>
</dbReference>
<dbReference type="AlphaFoldDB" id="A0A843UP43"/>
<dbReference type="GO" id="GO:0004497">
    <property type="term" value="F:monooxygenase activity"/>
    <property type="evidence" value="ECO:0007669"/>
    <property type="project" value="InterPro"/>
</dbReference>
<dbReference type="SUPFAM" id="SSF48264">
    <property type="entry name" value="Cytochrome P450"/>
    <property type="match status" value="1"/>
</dbReference>
<protein>
    <submittedName>
        <fullName evidence="2">Uncharacterized protein</fullName>
    </submittedName>
</protein>
<proteinExistence type="predicted"/>
<dbReference type="Gene3D" id="1.10.630.10">
    <property type="entry name" value="Cytochrome P450"/>
    <property type="match status" value="1"/>
</dbReference>
<accession>A0A843UP43</accession>